<evidence type="ECO:0000256" key="4">
    <source>
        <dbReference type="ARBA" id="ARBA00022801"/>
    </source>
</evidence>
<dbReference type="PANTHER" id="PTHR11240">
    <property type="entry name" value="RIBONUCLEASE T2"/>
    <property type="match status" value="1"/>
</dbReference>
<keyword evidence="6" id="KW-0456">Lyase</keyword>
<evidence type="ECO:0000256" key="5">
    <source>
        <dbReference type="ARBA" id="ARBA00023157"/>
    </source>
</evidence>
<evidence type="ECO:0000256" key="7">
    <source>
        <dbReference type="RuleBase" id="RU004328"/>
    </source>
</evidence>
<dbReference type="InterPro" id="IPR036430">
    <property type="entry name" value="RNase_T2-like_sf"/>
</dbReference>
<evidence type="ECO:0000256" key="6">
    <source>
        <dbReference type="ARBA" id="ARBA00023239"/>
    </source>
</evidence>
<dbReference type="SUPFAM" id="SSF55895">
    <property type="entry name" value="Ribonuclease Rh-like"/>
    <property type="match status" value="1"/>
</dbReference>
<evidence type="ECO:0000256" key="8">
    <source>
        <dbReference type="SAM" id="SignalP"/>
    </source>
</evidence>
<sequence>MAEQTLFLFVLMSIFISLNAQKYQFEYFQMVQQWGPAVCTESGVHCFAQPKPLFTVHGLWPSNFTNPYLPCPPGVTFDQSQVTALVPQLETYWPDLLDGNDQKLWKHEWEKHGTCSDPPFNVLQYFQTTLNIRTRYDVLNILNVAGFGPSSSNQVNYSDIEDPIKAITKKKPHLRCNHNGVTKERQLLEIVLCFADDGVTFIHCPTLNKQCPDKFIWLPQHSLVTNQVCLA</sequence>
<accession>A0ABP0YR74</accession>
<dbReference type="Pfam" id="PF00445">
    <property type="entry name" value="Ribonuclease_T2"/>
    <property type="match status" value="1"/>
</dbReference>
<evidence type="ECO:0000256" key="2">
    <source>
        <dbReference type="ARBA" id="ARBA00022722"/>
    </source>
</evidence>
<protein>
    <submittedName>
        <fullName evidence="9">Uncharacterized protein</fullName>
    </submittedName>
</protein>
<dbReference type="EMBL" id="OZ021739">
    <property type="protein sequence ID" value="CAK9323038.1"/>
    <property type="molecule type" value="Genomic_DNA"/>
</dbReference>
<evidence type="ECO:0000256" key="1">
    <source>
        <dbReference type="ARBA" id="ARBA00007469"/>
    </source>
</evidence>
<keyword evidence="5" id="KW-1015">Disulfide bond</keyword>
<evidence type="ECO:0000256" key="3">
    <source>
        <dbReference type="ARBA" id="ARBA00022759"/>
    </source>
</evidence>
<dbReference type="Proteomes" id="UP001642487">
    <property type="component" value="Chromosome 5"/>
</dbReference>
<dbReference type="InterPro" id="IPR001568">
    <property type="entry name" value="RNase_T2-like"/>
</dbReference>
<comment type="similarity">
    <text evidence="1 7">Belongs to the RNase T2 family.</text>
</comment>
<evidence type="ECO:0000313" key="10">
    <source>
        <dbReference type="Proteomes" id="UP001642487"/>
    </source>
</evidence>
<dbReference type="PANTHER" id="PTHR11240:SF75">
    <property type="entry name" value="RIBONUCLEASE 3"/>
    <property type="match status" value="1"/>
</dbReference>
<organism evidence="9 10">
    <name type="scientific">Citrullus colocynthis</name>
    <name type="common">colocynth</name>
    <dbReference type="NCBI Taxonomy" id="252529"/>
    <lineage>
        <taxon>Eukaryota</taxon>
        <taxon>Viridiplantae</taxon>
        <taxon>Streptophyta</taxon>
        <taxon>Embryophyta</taxon>
        <taxon>Tracheophyta</taxon>
        <taxon>Spermatophyta</taxon>
        <taxon>Magnoliopsida</taxon>
        <taxon>eudicotyledons</taxon>
        <taxon>Gunneridae</taxon>
        <taxon>Pentapetalae</taxon>
        <taxon>rosids</taxon>
        <taxon>fabids</taxon>
        <taxon>Cucurbitales</taxon>
        <taxon>Cucurbitaceae</taxon>
        <taxon>Benincaseae</taxon>
        <taxon>Citrullus</taxon>
    </lineage>
</organism>
<reference evidence="9 10" key="1">
    <citation type="submission" date="2024-03" db="EMBL/GenBank/DDBJ databases">
        <authorList>
            <person name="Gkanogiannis A."/>
            <person name="Becerra Lopez-Lavalle L."/>
        </authorList>
    </citation>
    <scope>NUCLEOTIDE SEQUENCE [LARGE SCALE GENOMIC DNA]</scope>
</reference>
<dbReference type="CDD" id="cd01061">
    <property type="entry name" value="RNase_T2_euk"/>
    <property type="match status" value="1"/>
</dbReference>
<evidence type="ECO:0000313" key="9">
    <source>
        <dbReference type="EMBL" id="CAK9323038.1"/>
    </source>
</evidence>
<gene>
    <name evidence="9" type="ORF">CITCOLO1_LOCUS15209</name>
</gene>
<keyword evidence="8" id="KW-0732">Signal</keyword>
<dbReference type="Gene3D" id="3.90.730.10">
    <property type="entry name" value="Ribonuclease T2-like"/>
    <property type="match status" value="1"/>
</dbReference>
<feature type="signal peptide" evidence="8">
    <location>
        <begin position="1"/>
        <end position="20"/>
    </location>
</feature>
<dbReference type="PROSITE" id="PS00530">
    <property type="entry name" value="RNASE_T2_1"/>
    <property type="match status" value="1"/>
</dbReference>
<keyword evidence="10" id="KW-1185">Reference proteome</keyword>
<dbReference type="InterPro" id="IPR033130">
    <property type="entry name" value="RNase_T2_His_AS_2"/>
</dbReference>
<name>A0ABP0YR74_9ROSI</name>
<feature type="chain" id="PRO_5045949701" evidence="8">
    <location>
        <begin position="21"/>
        <end position="231"/>
    </location>
</feature>
<keyword evidence="4" id="KW-0378">Hydrolase</keyword>
<dbReference type="PROSITE" id="PS00531">
    <property type="entry name" value="RNASE_T2_2"/>
    <property type="match status" value="1"/>
</dbReference>
<keyword evidence="3" id="KW-0255">Endonuclease</keyword>
<keyword evidence="2" id="KW-0540">Nuclease</keyword>
<dbReference type="InterPro" id="IPR033697">
    <property type="entry name" value="Ribonuclease_T2_eukaryotic"/>
</dbReference>
<dbReference type="InterPro" id="IPR018188">
    <property type="entry name" value="RNase_T2_His_AS_1"/>
</dbReference>
<proteinExistence type="inferred from homology"/>